<dbReference type="GO" id="GO:0048599">
    <property type="term" value="P:oocyte development"/>
    <property type="evidence" value="ECO:0007669"/>
    <property type="project" value="TreeGrafter"/>
</dbReference>
<keyword evidence="8" id="KW-1185">Reference proteome</keyword>
<dbReference type="GO" id="GO:0006357">
    <property type="term" value="P:regulation of transcription by RNA polymerase II"/>
    <property type="evidence" value="ECO:0007669"/>
    <property type="project" value="TreeGrafter"/>
</dbReference>
<dbReference type="GO" id="GO:0007283">
    <property type="term" value="P:spermatogenesis"/>
    <property type="evidence" value="ECO:0007669"/>
    <property type="project" value="TreeGrafter"/>
</dbReference>
<dbReference type="Proteomes" id="UP000821866">
    <property type="component" value="Chromosome 11"/>
</dbReference>
<dbReference type="Pfam" id="PF00320">
    <property type="entry name" value="GATA"/>
    <property type="match status" value="1"/>
</dbReference>
<dbReference type="EMBL" id="JABSTU010000003">
    <property type="protein sequence ID" value="KAH8035356.1"/>
    <property type="molecule type" value="Genomic_DNA"/>
</dbReference>
<keyword evidence="4" id="KW-0862">Zinc</keyword>
<feature type="region of interest" description="Disordered" evidence="5">
    <location>
        <begin position="201"/>
        <end position="283"/>
    </location>
</feature>
<dbReference type="OrthoDB" id="2162994at2759"/>
<evidence type="ECO:0000256" key="2">
    <source>
        <dbReference type="ARBA" id="ARBA00023163"/>
    </source>
</evidence>
<reference evidence="7" key="2">
    <citation type="submission" date="2021-09" db="EMBL/GenBank/DDBJ databases">
        <authorList>
            <person name="Jia N."/>
            <person name="Wang J."/>
            <person name="Shi W."/>
            <person name="Du L."/>
            <person name="Sun Y."/>
            <person name="Zhan W."/>
            <person name="Jiang J."/>
            <person name="Wang Q."/>
            <person name="Zhang B."/>
            <person name="Ji P."/>
            <person name="Sakyi L.B."/>
            <person name="Cui X."/>
            <person name="Yuan T."/>
            <person name="Jiang B."/>
            <person name="Yang W."/>
            <person name="Lam T.T.-Y."/>
            <person name="Chang Q."/>
            <person name="Ding S."/>
            <person name="Wang X."/>
            <person name="Zhu J."/>
            <person name="Ruan X."/>
            <person name="Zhao L."/>
            <person name="Wei J."/>
            <person name="Que T."/>
            <person name="Du C."/>
            <person name="Cheng J."/>
            <person name="Dai P."/>
            <person name="Han X."/>
            <person name="Huang E."/>
            <person name="Gao Y."/>
            <person name="Liu J."/>
            <person name="Shao H."/>
            <person name="Ye R."/>
            <person name="Li L."/>
            <person name="Wei W."/>
            <person name="Wang X."/>
            <person name="Wang C."/>
            <person name="Huo Q."/>
            <person name="Li W."/>
            <person name="Guo W."/>
            <person name="Chen H."/>
            <person name="Chen S."/>
            <person name="Zhou L."/>
            <person name="Zhou L."/>
            <person name="Ni X."/>
            <person name="Tian J."/>
            <person name="Zhou Y."/>
            <person name="Sheng Y."/>
            <person name="Liu T."/>
            <person name="Pan Y."/>
            <person name="Xia L."/>
            <person name="Li J."/>
            <person name="Zhao F."/>
            <person name="Cao W."/>
        </authorList>
    </citation>
    <scope>NUCLEOTIDE SEQUENCE</scope>
    <source>
        <strain evidence="7">Rmic-2018</strain>
        <tissue evidence="7">Larvae</tissue>
    </source>
</reference>
<evidence type="ECO:0000313" key="7">
    <source>
        <dbReference type="EMBL" id="KAH8035356.1"/>
    </source>
</evidence>
<dbReference type="GO" id="GO:0008270">
    <property type="term" value="F:zinc ion binding"/>
    <property type="evidence" value="ECO:0007669"/>
    <property type="project" value="UniProtKB-KW"/>
</dbReference>
<evidence type="ECO:0000256" key="1">
    <source>
        <dbReference type="ARBA" id="ARBA00023015"/>
    </source>
</evidence>
<keyword evidence="1" id="KW-0805">Transcription regulation</keyword>
<keyword evidence="4" id="KW-0479">Metal-binding</keyword>
<dbReference type="SUPFAM" id="SSF57716">
    <property type="entry name" value="Glucocorticoid receptor-like (DNA-binding domain)"/>
    <property type="match status" value="1"/>
</dbReference>
<evidence type="ECO:0000313" key="8">
    <source>
        <dbReference type="Proteomes" id="UP000821866"/>
    </source>
</evidence>
<comment type="caution">
    <text evidence="7">The sequence shown here is derived from an EMBL/GenBank/DDBJ whole genome shotgun (WGS) entry which is preliminary data.</text>
</comment>
<keyword evidence="3" id="KW-0539">Nucleus</keyword>
<proteinExistence type="predicted"/>
<sequence>MTLPNDFGSSEFRFVPCEHSAPQLTPVALLDVQCFDGSGEQKVFPHDDRYCESYQPYLCSPLSDKGTQRYFPSEAIRSRSRNAVAGTRYTPVDVSCGLFSLPSRPMELCSGDLGSKPFDPYGEAERLSKIQCMAEELVAREAAVPSNYRDVDLKEVGGAACCLTPETSPAKSPFPSVDSLSNFESSLMPLVEAADTSVRVSVQEASSGEGSAASTTVEASRKQPPTESAGASSPPTSDGPDVARGPSGTPGVHPPSAAATPSCGRRKKAVPKKSPPADDPNFKGAIVRMRLEMVNGQPKLKMEHQYNHTQRRGVLRPELSESEDEIEFARREDAEPQVLYKQCASCATKLTPLWRDAEDGTPLCNACGIRYKKYKVRCTRCWHIPRKNDNTGADCKECGGTLRFFARKSTN</sequence>
<reference evidence="7" key="1">
    <citation type="journal article" date="2020" name="Cell">
        <title>Large-Scale Comparative Analyses of Tick Genomes Elucidate Their Genetic Diversity and Vector Capacities.</title>
        <authorList>
            <consortium name="Tick Genome and Microbiome Consortium (TIGMIC)"/>
            <person name="Jia N."/>
            <person name="Wang J."/>
            <person name="Shi W."/>
            <person name="Du L."/>
            <person name="Sun Y."/>
            <person name="Zhan W."/>
            <person name="Jiang J.F."/>
            <person name="Wang Q."/>
            <person name="Zhang B."/>
            <person name="Ji P."/>
            <person name="Bell-Sakyi L."/>
            <person name="Cui X.M."/>
            <person name="Yuan T.T."/>
            <person name="Jiang B.G."/>
            <person name="Yang W.F."/>
            <person name="Lam T.T."/>
            <person name="Chang Q.C."/>
            <person name="Ding S.J."/>
            <person name="Wang X.J."/>
            <person name="Zhu J.G."/>
            <person name="Ruan X.D."/>
            <person name="Zhao L."/>
            <person name="Wei J.T."/>
            <person name="Ye R.Z."/>
            <person name="Que T.C."/>
            <person name="Du C.H."/>
            <person name="Zhou Y.H."/>
            <person name="Cheng J.X."/>
            <person name="Dai P.F."/>
            <person name="Guo W.B."/>
            <person name="Han X.H."/>
            <person name="Huang E.J."/>
            <person name="Li L.F."/>
            <person name="Wei W."/>
            <person name="Gao Y.C."/>
            <person name="Liu J.Z."/>
            <person name="Shao H.Z."/>
            <person name="Wang X."/>
            <person name="Wang C.C."/>
            <person name="Yang T.C."/>
            <person name="Huo Q.B."/>
            <person name="Li W."/>
            <person name="Chen H.Y."/>
            <person name="Chen S.E."/>
            <person name="Zhou L.G."/>
            <person name="Ni X.B."/>
            <person name="Tian J.H."/>
            <person name="Sheng Y."/>
            <person name="Liu T."/>
            <person name="Pan Y.S."/>
            <person name="Xia L.Y."/>
            <person name="Li J."/>
            <person name="Zhao F."/>
            <person name="Cao W.C."/>
        </authorList>
    </citation>
    <scope>NUCLEOTIDE SEQUENCE</scope>
    <source>
        <strain evidence="7">Rmic-2018</strain>
    </source>
</reference>
<evidence type="ECO:0000259" key="6">
    <source>
        <dbReference type="PROSITE" id="PS50114"/>
    </source>
</evidence>
<dbReference type="SMART" id="SM00401">
    <property type="entry name" value="ZnF_GATA"/>
    <property type="match status" value="1"/>
</dbReference>
<dbReference type="InterPro" id="IPR053116">
    <property type="entry name" value="GATA-type_Znf_Regulator"/>
</dbReference>
<feature type="compositionally biased region" description="Low complexity" evidence="5">
    <location>
        <begin position="204"/>
        <end position="214"/>
    </location>
</feature>
<dbReference type="VEuPathDB" id="VectorBase:LOC119181005"/>
<keyword evidence="4" id="KW-0863">Zinc-finger</keyword>
<dbReference type="Gene3D" id="3.30.50.10">
    <property type="entry name" value="Erythroid Transcription Factor GATA-1, subunit A"/>
    <property type="match status" value="1"/>
</dbReference>
<accession>A0A9J6EMI2</accession>
<dbReference type="GO" id="GO:0005634">
    <property type="term" value="C:nucleus"/>
    <property type="evidence" value="ECO:0007669"/>
    <property type="project" value="TreeGrafter"/>
</dbReference>
<dbReference type="OMA" id="KNENTRQ"/>
<feature type="compositionally biased region" description="Polar residues" evidence="5">
    <location>
        <begin position="215"/>
        <end position="236"/>
    </location>
</feature>
<protein>
    <recommendedName>
        <fullName evidence="6">GATA-type domain-containing protein</fullName>
    </recommendedName>
</protein>
<feature type="domain" description="GATA-type" evidence="6">
    <location>
        <begin position="341"/>
        <end position="372"/>
    </location>
</feature>
<evidence type="ECO:0000256" key="3">
    <source>
        <dbReference type="ARBA" id="ARBA00023242"/>
    </source>
</evidence>
<evidence type="ECO:0000256" key="4">
    <source>
        <dbReference type="PROSITE-ProRule" id="PRU00094"/>
    </source>
</evidence>
<dbReference type="PANTHER" id="PTHR47341">
    <property type="entry name" value="GATA-TYPE ZINC FINGER PROTEIN 1"/>
    <property type="match status" value="1"/>
</dbReference>
<dbReference type="InterPro" id="IPR013088">
    <property type="entry name" value="Znf_NHR/GATA"/>
</dbReference>
<dbReference type="AlphaFoldDB" id="A0A9J6EMI2"/>
<dbReference type="PROSITE" id="PS50114">
    <property type="entry name" value="GATA_ZN_FINGER_2"/>
    <property type="match status" value="1"/>
</dbReference>
<dbReference type="CDD" id="cd00202">
    <property type="entry name" value="ZnF_GATA"/>
    <property type="match status" value="1"/>
</dbReference>
<dbReference type="GO" id="GO:0043565">
    <property type="term" value="F:sequence-specific DNA binding"/>
    <property type="evidence" value="ECO:0007669"/>
    <property type="project" value="InterPro"/>
</dbReference>
<gene>
    <name evidence="7" type="ORF">HPB51_004597</name>
</gene>
<evidence type="ECO:0000256" key="5">
    <source>
        <dbReference type="SAM" id="MobiDB-lite"/>
    </source>
</evidence>
<organism evidence="7 8">
    <name type="scientific">Rhipicephalus microplus</name>
    <name type="common">Cattle tick</name>
    <name type="synonym">Boophilus microplus</name>
    <dbReference type="NCBI Taxonomy" id="6941"/>
    <lineage>
        <taxon>Eukaryota</taxon>
        <taxon>Metazoa</taxon>
        <taxon>Ecdysozoa</taxon>
        <taxon>Arthropoda</taxon>
        <taxon>Chelicerata</taxon>
        <taxon>Arachnida</taxon>
        <taxon>Acari</taxon>
        <taxon>Parasitiformes</taxon>
        <taxon>Ixodida</taxon>
        <taxon>Ixodoidea</taxon>
        <taxon>Ixodidae</taxon>
        <taxon>Rhipicephalinae</taxon>
        <taxon>Rhipicephalus</taxon>
        <taxon>Boophilus</taxon>
    </lineage>
</organism>
<keyword evidence="2" id="KW-0804">Transcription</keyword>
<dbReference type="PANTHER" id="PTHR47341:SF1">
    <property type="entry name" value="GATA-TYPE ZINC FINGER PROTEIN 1"/>
    <property type="match status" value="1"/>
</dbReference>
<name>A0A9J6EMI2_RHIMP</name>
<dbReference type="InterPro" id="IPR000679">
    <property type="entry name" value="Znf_GATA"/>
</dbReference>